<accession>A0A5B6VA59</accession>
<evidence type="ECO:0000313" key="3">
    <source>
        <dbReference type="Proteomes" id="UP000325315"/>
    </source>
</evidence>
<dbReference type="InterPro" id="IPR041588">
    <property type="entry name" value="Integrase_H2C2"/>
</dbReference>
<sequence>MFVQLSVTCNEGLLMKLQVRQTLSQQINTKQAFDEELRRGFTKWRKEYEVASHSTRKELCVPKDKELQQMILSEALNSSFAMHPDSNKMYHDLHELYWWFGLKRVVTEYVKVKAKHQFPLGLLQPLKIPK</sequence>
<organism evidence="2 3">
    <name type="scientific">Gossypium australe</name>
    <dbReference type="NCBI Taxonomy" id="47621"/>
    <lineage>
        <taxon>Eukaryota</taxon>
        <taxon>Viridiplantae</taxon>
        <taxon>Streptophyta</taxon>
        <taxon>Embryophyta</taxon>
        <taxon>Tracheophyta</taxon>
        <taxon>Spermatophyta</taxon>
        <taxon>Magnoliopsida</taxon>
        <taxon>eudicotyledons</taxon>
        <taxon>Gunneridae</taxon>
        <taxon>Pentapetalae</taxon>
        <taxon>rosids</taxon>
        <taxon>malvids</taxon>
        <taxon>Malvales</taxon>
        <taxon>Malvaceae</taxon>
        <taxon>Malvoideae</taxon>
        <taxon>Gossypium</taxon>
    </lineage>
</organism>
<dbReference type="Gene3D" id="1.10.340.70">
    <property type="match status" value="1"/>
</dbReference>
<comment type="caution">
    <text evidence="2">The sequence shown here is derived from an EMBL/GenBank/DDBJ whole genome shotgun (WGS) entry which is preliminary data.</text>
</comment>
<dbReference type="AlphaFoldDB" id="A0A5B6VA59"/>
<keyword evidence="3" id="KW-1185">Reference proteome</keyword>
<reference evidence="3" key="1">
    <citation type="journal article" date="2019" name="Plant Biotechnol. J.">
        <title>Genome sequencing of the Australian wild diploid species Gossypium australe highlights disease resistance and delayed gland morphogenesis.</title>
        <authorList>
            <person name="Cai Y."/>
            <person name="Cai X."/>
            <person name="Wang Q."/>
            <person name="Wang P."/>
            <person name="Zhang Y."/>
            <person name="Cai C."/>
            <person name="Xu Y."/>
            <person name="Wang K."/>
            <person name="Zhou Z."/>
            <person name="Wang C."/>
            <person name="Geng S."/>
            <person name="Li B."/>
            <person name="Dong Q."/>
            <person name="Hou Y."/>
            <person name="Wang H."/>
            <person name="Ai P."/>
            <person name="Liu Z."/>
            <person name="Yi F."/>
            <person name="Sun M."/>
            <person name="An G."/>
            <person name="Cheng J."/>
            <person name="Zhang Y."/>
            <person name="Shi Q."/>
            <person name="Xie Y."/>
            <person name="Shi X."/>
            <person name="Chang Y."/>
            <person name="Huang F."/>
            <person name="Chen Y."/>
            <person name="Hong S."/>
            <person name="Mi L."/>
            <person name="Sun Q."/>
            <person name="Zhang L."/>
            <person name="Zhou B."/>
            <person name="Peng R."/>
            <person name="Zhang X."/>
            <person name="Liu F."/>
        </authorList>
    </citation>
    <scope>NUCLEOTIDE SEQUENCE [LARGE SCALE GENOMIC DNA]</scope>
    <source>
        <strain evidence="3">cv. PA1801</strain>
    </source>
</reference>
<evidence type="ECO:0000313" key="2">
    <source>
        <dbReference type="EMBL" id="KAA3465954.1"/>
    </source>
</evidence>
<evidence type="ECO:0000259" key="1">
    <source>
        <dbReference type="Pfam" id="PF17921"/>
    </source>
</evidence>
<proteinExistence type="predicted"/>
<name>A0A5B6VA59_9ROSI</name>
<gene>
    <name evidence="2" type="ORF">EPI10_001084</name>
</gene>
<dbReference type="EMBL" id="SMMG02000007">
    <property type="protein sequence ID" value="KAA3465954.1"/>
    <property type="molecule type" value="Genomic_DNA"/>
</dbReference>
<protein>
    <submittedName>
        <fullName evidence="2">NBS-LRR resistance-like protein</fullName>
    </submittedName>
</protein>
<dbReference type="Pfam" id="PF17921">
    <property type="entry name" value="Integrase_H2C2"/>
    <property type="match status" value="1"/>
</dbReference>
<dbReference type="Proteomes" id="UP000325315">
    <property type="component" value="Unassembled WGS sequence"/>
</dbReference>
<feature type="domain" description="Integrase zinc-binding" evidence="1">
    <location>
        <begin position="64"/>
        <end position="111"/>
    </location>
</feature>